<dbReference type="Pfam" id="PF00294">
    <property type="entry name" value="PfkB"/>
    <property type="match status" value="1"/>
</dbReference>
<keyword evidence="3" id="KW-0547">Nucleotide-binding</keyword>
<dbReference type="PROSITE" id="PS00584">
    <property type="entry name" value="PFKB_KINASES_2"/>
    <property type="match status" value="1"/>
</dbReference>
<feature type="domain" description="Carbohydrate kinase PfkB" evidence="6">
    <location>
        <begin position="2"/>
        <end position="308"/>
    </location>
</feature>
<reference evidence="7 8" key="1">
    <citation type="submission" date="2015-03" db="EMBL/GenBank/DDBJ databases">
        <title>Genome sequence of Pseudoalteromonas aurantia.</title>
        <authorList>
            <person name="Xie B.-B."/>
            <person name="Rong J.-C."/>
            <person name="Qin Q.-L."/>
            <person name="Zhang Y.-Z."/>
        </authorList>
    </citation>
    <scope>NUCLEOTIDE SEQUENCE [LARGE SCALE GENOMIC DNA]</scope>
    <source>
        <strain evidence="7 8">208</strain>
    </source>
</reference>
<protein>
    <submittedName>
        <fullName evidence="7">Fructokinase</fullName>
    </submittedName>
</protein>
<dbReference type="InterPro" id="IPR050306">
    <property type="entry name" value="PfkB_Carbo_kinase"/>
</dbReference>
<keyword evidence="8" id="KW-1185">Reference proteome</keyword>
<dbReference type="InterPro" id="IPR002173">
    <property type="entry name" value="Carboh/pur_kinase_PfkB_CS"/>
</dbReference>
<comment type="caution">
    <text evidence="7">The sequence shown here is derived from an EMBL/GenBank/DDBJ whole genome shotgun (WGS) entry which is preliminary data.</text>
</comment>
<dbReference type="InterPro" id="IPR029056">
    <property type="entry name" value="Ribokinase-like"/>
</dbReference>
<evidence type="ECO:0000256" key="1">
    <source>
        <dbReference type="ARBA" id="ARBA00010688"/>
    </source>
</evidence>
<comment type="similarity">
    <text evidence="1">Belongs to the carbohydrate kinase PfkB family.</text>
</comment>
<dbReference type="InterPro" id="IPR011611">
    <property type="entry name" value="PfkB_dom"/>
</dbReference>
<evidence type="ECO:0000259" key="6">
    <source>
        <dbReference type="Pfam" id="PF00294"/>
    </source>
</evidence>
<gene>
    <name evidence="7" type="primary">scrK</name>
    <name evidence="7" type="ORF">PAUR_b0067</name>
</gene>
<evidence type="ECO:0000313" key="7">
    <source>
        <dbReference type="EMBL" id="MBE0370111.1"/>
    </source>
</evidence>
<evidence type="ECO:0000256" key="5">
    <source>
        <dbReference type="ARBA" id="ARBA00022840"/>
    </source>
</evidence>
<dbReference type="CDD" id="cd01167">
    <property type="entry name" value="bac_FRK"/>
    <property type="match status" value="1"/>
</dbReference>
<dbReference type="EMBL" id="AQGV01000015">
    <property type="protein sequence ID" value="MBE0370111.1"/>
    <property type="molecule type" value="Genomic_DNA"/>
</dbReference>
<dbReference type="SUPFAM" id="SSF53613">
    <property type="entry name" value="Ribokinase-like"/>
    <property type="match status" value="1"/>
</dbReference>
<accession>A0ABR9EGL1</accession>
<keyword evidence="4" id="KW-0418">Kinase</keyword>
<dbReference type="PANTHER" id="PTHR43085:SF1">
    <property type="entry name" value="PSEUDOURIDINE KINASE-RELATED"/>
    <property type="match status" value="1"/>
</dbReference>
<organism evidence="7 8">
    <name type="scientific">Pseudoalteromonas aurantia 208</name>
    <dbReference type="NCBI Taxonomy" id="1314867"/>
    <lineage>
        <taxon>Bacteria</taxon>
        <taxon>Pseudomonadati</taxon>
        <taxon>Pseudomonadota</taxon>
        <taxon>Gammaproteobacteria</taxon>
        <taxon>Alteromonadales</taxon>
        <taxon>Pseudoalteromonadaceae</taxon>
        <taxon>Pseudoalteromonas</taxon>
    </lineage>
</organism>
<dbReference type="PANTHER" id="PTHR43085">
    <property type="entry name" value="HEXOKINASE FAMILY MEMBER"/>
    <property type="match status" value="1"/>
</dbReference>
<evidence type="ECO:0000313" key="8">
    <source>
        <dbReference type="Proteomes" id="UP000615755"/>
    </source>
</evidence>
<sequence>MSVVCFGEALIDFLSNGQTPESFTKFAGGAPANVAVAVAKQGISTSFCGMLGNDMFGEFLNQELQSHQVNTKYCLFTDKAKTALAFVSLDQHGERSFNFYRPPAADLLFRIDDFNPEMFHEHKLIHVCSNSLTESNIYKSTIYALTQAKKHGLTTSFDMNLRVNLWSSLNHTIERLWHVISLSDVVKLAREELEFLNQHSHAGHPKTTTIDAIMKANVKCLIITDGGNDIQYFTKNGHGRVTPPAVQAIDTTAAGDAFMGGLIAQLMAKHEHKMAITDPKLLAQFIKHASRCGAFAVTRKGAFSALPSRDDIKT</sequence>
<name>A0ABR9EGL1_9GAMM</name>
<proteinExistence type="inferred from homology"/>
<dbReference type="Proteomes" id="UP000615755">
    <property type="component" value="Unassembled WGS sequence"/>
</dbReference>
<dbReference type="PROSITE" id="PS00583">
    <property type="entry name" value="PFKB_KINASES_1"/>
    <property type="match status" value="1"/>
</dbReference>
<evidence type="ECO:0000256" key="3">
    <source>
        <dbReference type="ARBA" id="ARBA00022741"/>
    </source>
</evidence>
<keyword evidence="2" id="KW-0808">Transferase</keyword>
<dbReference type="RefSeq" id="WP_192509281.1">
    <property type="nucleotide sequence ID" value="NZ_AQGV01000015.1"/>
</dbReference>
<evidence type="ECO:0000256" key="4">
    <source>
        <dbReference type="ARBA" id="ARBA00022777"/>
    </source>
</evidence>
<keyword evidence="5" id="KW-0067">ATP-binding</keyword>
<dbReference type="Gene3D" id="3.40.1190.20">
    <property type="match status" value="1"/>
</dbReference>
<evidence type="ECO:0000256" key="2">
    <source>
        <dbReference type="ARBA" id="ARBA00022679"/>
    </source>
</evidence>